<keyword evidence="3" id="KW-1185">Reference proteome</keyword>
<dbReference type="InterPro" id="IPR040361">
    <property type="entry name" value="TPD1"/>
</dbReference>
<sequence>MTESPITMSTKGTMATTFKYFTSIIFLTLFIKGYCDCSLNNINIGTARTGREIQGKPEWNVSVINNCNCEQSQITLSCKGFQTAESVDPSIFAIKGDSCLLINGSALKGSDTVNFSYAWDPPFLLLPTSSVLGSCS</sequence>
<evidence type="ECO:0000313" key="3">
    <source>
        <dbReference type="Proteomes" id="UP001386955"/>
    </source>
</evidence>
<gene>
    <name evidence="2" type="ORF">VNO78_21522</name>
</gene>
<reference evidence="2 3" key="1">
    <citation type="submission" date="2024-01" db="EMBL/GenBank/DDBJ databases">
        <title>The genomes of 5 underutilized Papilionoideae crops provide insights into root nodulation and disease resistanc.</title>
        <authorList>
            <person name="Jiang F."/>
        </authorList>
    </citation>
    <scope>NUCLEOTIDE SEQUENCE [LARGE SCALE GENOMIC DNA]</scope>
    <source>
        <strain evidence="2">DUOXIRENSHENG_FW03</strain>
        <tissue evidence="2">Leaves</tissue>
    </source>
</reference>
<keyword evidence="1" id="KW-0732">Signal</keyword>
<accession>A0AAN9XI55</accession>
<evidence type="ECO:0000313" key="2">
    <source>
        <dbReference type="EMBL" id="KAK7393070.1"/>
    </source>
</evidence>
<organism evidence="2 3">
    <name type="scientific">Psophocarpus tetragonolobus</name>
    <name type="common">Winged bean</name>
    <name type="synonym">Dolichos tetragonolobus</name>
    <dbReference type="NCBI Taxonomy" id="3891"/>
    <lineage>
        <taxon>Eukaryota</taxon>
        <taxon>Viridiplantae</taxon>
        <taxon>Streptophyta</taxon>
        <taxon>Embryophyta</taxon>
        <taxon>Tracheophyta</taxon>
        <taxon>Spermatophyta</taxon>
        <taxon>Magnoliopsida</taxon>
        <taxon>eudicotyledons</taxon>
        <taxon>Gunneridae</taxon>
        <taxon>Pentapetalae</taxon>
        <taxon>rosids</taxon>
        <taxon>fabids</taxon>
        <taxon>Fabales</taxon>
        <taxon>Fabaceae</taxon>
        <taxon>Papilionoideae</taxon>
        <taxon>50 kb inversion clade</taxon>
        <taxon>NPAAA clade</taxon>
        <taxon>indigoferoid/millettioid clade</taxon>
        <taxon>Phaseoleae</taxon>
        <taxon>Psophocarpus</taxon>
    </lineage>
</organism>
<dbReference type="EMBL" id="JAYMYS010000005">
    <property type="protein sequence ID" value="KAK7393070.1"/>
    <property type="molecule type" value="Genomic_DNA"/>
</dbReference>
<dbReference type="Proteomes" id="UP001386955">
    <property type="component" value="Unassembled WGS sequence"/>
</dbReference>
<proteinExistence type="predicted"/>
<comment type="caution">
    <text evidence="2">The sequence shown here is derived from an EMBL/GenBank/DDBJ whole genome shotgun (WGS) entry which is preliminary data.</text>
</comment>
<dbReference type="PANTHER" id="PTHR33184:SF11">
    <property type="entry name" value="BETA-1,3-N-ACETYLGLUCOSAMINYLTRANSFERASE FAMILY PROTEIN"/>
    <property type="match status" value="1"/>
</dbReference>
<evidence type="ECO:0000256" key="1">
    <source>
        <dbReference type="ARBA" id="ARBA00022729"/>
    </source>
</evidence>
<name>A0AAN9XI55_PSOTE</name>
<dbReference type="Pfam" id="PF24068">
    <property type="entry name" value="TPD1_C"/>
    <property type="match status" value="1"/>
</dbReference>
<dbReference type="AlphaFoldDB" id="A0AAN9XI55"/>
<dbReference type="GO" id="GO:0001709">
    <property type="term" value="P:cell fate determination"/>
    <property type="evidence" value="ECO:0007669"/>
    <property type="project" value="TreeGrafter"/>
</dbReference>
<dbReference type="PANTHER" id="PTHR33184">
    <property type="entry name" value="PROTEIN TAPETUM DETERMINANT 1-LIKE-RELATED"/>
    <property type="match status" value="1"/>
</dbReference>
<protein>
    <submittedName>
        <fullName evidence="2">Uncharacterized protein</fullName>
    </submittedName>
</protein>